<gene>
    <name evidence="9" type="ORF">HC175_21835</name>
</gene>
<feature type="non-terminal residue" evidence="9">
    <location>
        <position position="110"/>
    </location>
</feature>
<organism evidence="9 10">
    <name type="scientific">Salinimicrobium oceani</name>
    <dbReference type="NCBI Taxonomy" id="2722702"/>
    <lineage>
        <taxon>Bacteria</taxon>
        <taxon>Pseudomonadati</taxon>
        <taxon>Bacteroidota</taxon>
        <taxon>Flavobacteriia</taxon>
        <taxon>Flavobacteriales</taxon>
        <taxon>Flavobacteriaceae</taxon>
        <taxon>Salinimicrobium</taxon>
    </lineage>
</organism>
<keyword evidence="6" id="KW-0680">Restriction system</keyword>
<dbReference type="Pfam" id="PF02384">
    <property type="entry name" value="N6_Mtase"/>
    <property type="match status" value="1"/>
</dbReference>
<dbReference type="PRINTS" id="PR00507">
    <property type="entry name" value="N12N6MTFRASE"/>
</dbReference>
<dbReference type="EMBL" id="JAAVJR010001282">
    <property type="protein sequence ID" value="NJW55558.1"/>
    <property type="molecule type" value="Genomic_DNA"/>
</dbReference>
<dbReference type="GO" id="GO:0032259">
    <property type="term" value="P:methylation"/>
    <property type="evidence" value="ECO:0007669"/>
    <property type="project" value="UniProtKB-KW"/>
</dbReference>
<evidence type="ECO:0000256" key="6">
    <source>
        <dbReference type="ARBA" id="ARBA00022747"/>
    </source>
</evidence>
<dbReference type="PANTHER" id="PTHR42933:SF3">
    <property type="entry name" value="TYPE I RESTRICTION ENZYME MJAVIII METHYLASE SUBUNIT"/>
    <property type="match status" value="1"/>
</dbReference>
<dbReference type="PANTHER" id="PTHR42933">
    <property type="entry name" value="SLR6095 PROTEIN"/>
    <property type="match status" value="1"/>
</dbReference>
<evidence type="ECO:0000256" key="4">
    <source>
        <dbReference type="ARBA" id="ARBA00022679"/>
    </source>
</evidence>
<comment type="caution">
    <text evidence="9">The sequence shown here is derived from an EMBL/GenBank/DDBJ whole genome shotgun (WGS) entry which is preliminary data.</text>
</comment>
<dbReference type="InterPro" id="IPR051537">
    <property type="entry name" value="DNA_Adenine_Mtase"/>
</dbReference>
<keyword evidence="4" id="KW-0808">Transferase</keyword>
<evidence type="ECO:0000256" key="2">
    <source>
        <dbReference type="ARBA" id="ARBA00011900"/>
    </source>
</evidence>
<dbReference type="RefSeq" id="WP_168139984.1">
    <property type="nucleotide sequence ID" value="NZ_JAAVJR010001282.1"/>
</dbReference>
<evidence type="ECO:0000256" key="5">
    <source>
        <dbReference type="ARBA" id="ARBA00022691"/>
    </source>
</evidence>
<evidence type="ECO:0000313" key="10">
    <source>
        <dbReference type="Proteomes" id="UP000703674"/>
    </source>
</evidence>
<dbReference type="GO" id="GO:0008168">
    <property type="term" value="F:methyltransferase activity"/>
    <property type="evidence" value="ECO:0007669"/>
    <property type="project" value="UniProtKB-KW"/>
</dbReference>
<comment type="catalytic activity">
    <reaction evidence="7">
        <text>a 2'-deoxyadenosine in DNA + S-adenosyl-L-methionine = an N(6)-methyl-2'-deoxyadenosine in DNA + S-adenosyl-L-homocysteine + H(+)</text>
        <dbReference type="Rhea" id="RHEA:15197"/>
        <dbReference type="Rhea" id="RHEA-COMP:12418"/>
        <dbReference type="Rhea" id="RHEA-COMP:12419"/>
        <dbReference type="ChEBI" id="CHEBI:15378"/>
        <dbReference type="ChEBI" id="CHEBI:57856"/>
        <dbReference type="ChEBI" id="CHEBI:59789"/>
        <dbReference type="ChEBI" id="CHEBI:90615"/>
        <dbReference type="ChEBI" id="CHEBI:90616"/>
        <dbReference type="EC" id="2.1.1.72"/>
    </reaction>
</comment>
<evidence type="ECO:0000256" key="7">
    <source>
        <dbReference type="ARBA" id="ARBA00047942"/>
    </source>
</evidence>
<dbReference type="InterPro" id="IPR003356">
    <property type="entry name" value="DNA_methylase_A-5"/>
</dbReference>
<accession>A0ABX1D8T3</accession>
<dbReference type="Proteomes" id="UP000703674">
    <property type="component" value="Unassembled WGS sequence"/>
</dbReference>
<dbReference type="EC" id="2.1.1.72" evidence="2"/>
<feature type="non-terminal residue" evidence="9">
    <location>
        <position position="1"/>
    </location>
</feature>
<reference evidence="9 10" key="1">
    <citation type="submission" date="2020-03" db="EMBL/GenBank/DDBJ databases">
        <title>Salinimicrobium sp. nov, isolated from SCS.</title>
        <authorList>
            <person name="Cao W.R."/>
        </authorList>
    </citation>
    <scope>NUCLEOTIDE SEQUENCE [LARGE SCALE GENOMIC DNA]</scope>
    <source>
        <strain evidence="10">J15B91</strain>
    </source>
</reference>
<protein>
    <recommendedName>
        <fullName evidence="2">site-specific DNA-methyltransferase (adenine-specific)</fullName>
        <ecNumber evidence="2">2.1.1.72</ecNumber>
    </recommendedName>
</protein>
<name>A0ABX1D8T3_9FLAO</name>
<keyword evidence="5" id="KW-0949">S-adenosyl-L-methionine</keyword>
<sequence length="110" mass="12205">KVYDPTMGSGGMLIEAANYVAERPDGKVGKNVNISLYGQEKNLGTWAIGKLNMLLHNFVDADLRKGDTLVNPKHTEDNELMLFDRVIANPPFSASEWWTPAEVGQETKLD</sequence>
<comment type="similarity">
    <text evidence="1">Belongs to the N(4)/N(6)-methyltransferase family.</text>
</comment>
<evidence type="ECO:0000256" key="3">
    <source>
        <dbReference type="ARBA" id="ARBA00022603"/>
    </source>
</evidence>
<evidence type="ECO:0000313" key="9">
    <source>
        <dbReference type="EMBL" id="NJW55558.1"/>
    </source>
</evidence>
<proteinExistence type="inferred from homology"/>
<dbReference type="Gene3D" id="3.40.50.150">
    <property type="entry name" value="Vaccinia Virus protein VP39"/>
    <property type="match status" value="1"/>
</dbReference>
<dbReference type="SUPFAM" id="SSF53335">
    <property type="entry name" value="S-adenosyl-L-methionine-dependent methyltransferases"/>
    <property type="match status" value="1"/>
</dbReference>
<keyword evidence="10" id="KW-1185">Reference proteome</keyword>
<evidence type="ECO:0000256" key="1">
    <source>
        <dbReference type="ARBA" id="ARBA00006594"/>
    </source>
</evidence>
<keyword evidence="3 9" id="KW-0489">Methyltransferase</keyword>
<dbReference type="InterPro" id="IPR029063">
    <property type="entry name" value="SAM-dependent_MTases_sf"/>
</dbReference>
<evidence type="ECO:0000259" key="8">
    <source>
        <dbReference type="Pfam" id="PF02384"/>
    </source>
</evidence>
<feature type="domain" description="DNA methylase adenine-specific" evidence="8">
    <location>
        <begin position="1"/>
        <end position="100"/>
    </location>
</feature>